<keyword evidence="2" id="KW-0119">Carbohydrate metabolism</keyword>
<accession>A0A5C8ZP63</accession>
<protein>
    <submittedName>
        <fullName evidence="5">NAD-dependent epimerase/dehydratase family protein</fullName>
    </submittedName>
</protein>
<gene>
    <name evidence="5" type="ORF">FV139_18800</name>
</gene>
<sequence length="314" mass="32867">MKVVVTGAGGFVGRALAQRLACDASLSLTLMDTQLPVIECPDRERIQSVQGQLQDAAVREKILSGGVDVLFHLAALPGGAAEGNPELSREVNLDSTLNLFEEAAAAGSNPRIVFTSTIAVLGAPLPPVVDDNCRIQPAMVYGTHKAMVELALADMSRRGQLDAVSVRLPGIVARPPAPSGLKSAFMSNLFHALQAGEPFTSPISPQGTLWLMSVERCVDNLVHAAKLDSKTMPASRVVTLPALRCTMGELAGAVAAQCEVAESLVSYQADEGLEAHFGTHPPLQTPAAESAGFSDDDSLQNLVQRALAATRAVG</sequence>
<keyword evidence="6" id="KW-1185">Reference proteome</keyword>
<name>A0A5C8ZP63_9GAMM</name>
<proteinExistence type="predicted"/>
<dbReference type="AlphaFoldDB" id="A0A5C8ZP63"/>
<evidence type="ECO:0000256" key="1">
    <source>
        <dbReference type="ARBA" id="ARBA00022857"/>
    </source>
</evidence>
<dbReference type="RefSeq" id="WP_148070024.1">
    <property type="nucleotide sequence ID" value="NZ_VRZA01000008.1"/>
</dbReference>
<comment type="caution">
    <text evidence="5">The sequence shown here is derived from an EMBL/GenBank/DDBJ whole genome shotgun (WGS) entry which is preliminary data.</text>
</comment>
<evidence type="ECO:0000313" key="5">
    <source>
        <dbReference type="EMBL" id="TXS90306.1"/>
    </source>
</evidence>
<evidence type="ECO:0000313" key="6">
    <source>
        <dbReference type="Proteomes" id="UP000321039"/>
    </source>
</evidence>
<dbReference type="Gene3D" id="3.90.25.10">
    <property type="entry name" value="UDP-galactose 4-epimerase, domain 1"/>
    <property type="match status" value="1"/>
</dbReference>
<dbReference type="SUPFAM" id="SSF51735">
    <property type="entry name" value="NAD(P)-binding Rossmann-fold domains"/>
    <property type="match status" value="1"/>
</dbReference>
<keyword evidence="1" id="KW-0521">NADP</keyword>
<dbReference type="Proteomes" id="UP000321039">
    <property type="component" value="Unassembled WGS sequence"/>
</dbReference>
<reference evidence="5 6" key="1">
    <citation type="submission" date="2019-08" db="EMBL/GenBank/DDBJ databases">
        <title>Parahaliea maris sp. nov., isolated from the surface seawater.</title>
        <authorList>
            <person name="Liu Y."/>
        </authorList>
    </citation>
    <scope>NUCLEOTIDE SEQUENCE [LARGE SCALE GENOMIC DNA]</scope>
    <source>
        <strain evidence="5 6">HSLHS9</strain>
    </source>
</reference>
<evidence type="ECO:0000256" key="2">
    <source>
        <dbReference type="ARBA" id="ARBA00023277"/>
    </source>
</evidence>
<evidence type="ECO:0000256" key="3">
    <source>
        <dbReference type="SAM" id="MobiDB-lite"/>
    </source>
</evidence>
<dbReference type="InterPro" id="IPR001509">
    <property type="entry name" value="Epimerase_deHydtase"/>
</dbReference>
<dbReference type="InterPro" id="IPR036291">
    <property type="entry name" value="NAD(P)-bd_dom_sf"/>
</dbReference>
<dbReference type="Pfam" id="PF01370">
    <property type="entry name" value="Epimerase"/>
    <property type="match status" value="1"/>
</dbReference>
<dbReference type="PANTHER" id="PTHR43103:SF3">
    <property type="entry name" value="ADP-L-GLYCERO-D-MANNO-HEPTOSE-6-EPIMERASE"/>
    <property type="match status" value="1"/>
</dbReference>
<dbReference type="EMBL" id="VRZA01000008">
    <property type="protein sequence ID" value="TXS90306.1"/>
    <property type="molecule type" value="Genomic_DNA"/>
</dbReference>
<dbReference type="Gene3D" id="3.40.50.720">
    <property type="entry name" value="NAD(P)-binding Rossmann-like Domain"/>
    <property type="match status" value="1"/>
</dbReference>
<evidence type="ECO:0000259" key="4">
    <source>
        <dbReference type="Pfam" id="PF01370"/>
    </source>
</evidence>
<feature type="domain" description="NAD-dependent epimerase/dehydratase" evidence="4">
    <location>
        <begin position="3"/>
        <end position="199"/>
    </location>
</feature>
<organism evidence="5 6">
    <name type="scientific">Parahaliea maris</name>
    <dbReference type="NCBI Taxonomy" id="2716870"/>
    <lineage>
        <taxon>Bacteria</taxon>
        <taxon>Pseudomonadati</taxon>
        <taxon>Pseudomonadota</taxon>
        <taxon>Gammaproteobacteria</taxon>
        <taxon>Cellvibrionales</taxon>
        <taxon>Halieaceae</taxon>
        <taxon>Parahaliea</taxon>
    </lineage>
</organism>
<feature type="region of interest" description="Disordered" evidence="3">
    <location>
        <begin position="276"/>
        <end position="295"/>
    </location>
</feature>
<dbReference type="PANTHER" id="PTHR43103">
    <property type="entry name" value="NUCLEOSIDE-DIPHOSPHATE-SUGAR EPIMERASE"/>
    <property type="match status" value="1"/>
</dbReference>